<gene>
    <name evidence="2" type="ORF">EDB95_2909</name>
</gene>
<evidence type="ECO:0000313" key="2">
    <source>
        <dbReference type="EMBL" id="TDX01865.1"/>
    </source>
</evidence>
<organism evidence="2 3">
    <name type="scientific">Dinghuibacter silviterrae</name>
    <dbReference type="NCBI Taxonomy" id="1539049"/>
    <lineage>
        <taxon>Bacteria</taxon>
        <taxon>Pseudomonadati</taxon>
        <taxon>Bacteroidota</taxon>
        <taxon>Chitinophagia</taxon>
        <taxon>Chitinophagales</taxon>
        <taxon>Chitinophagaceae</taxon>
        <taxon>Dinghuibacter</taxon>
    </lineage>
</organism>
<feature type="transmembrane region" description="Helical" evidence="1">
    <location>
        <begin position="117"/>
        <end position="140"/>
    </location>
</feature>
<feature type="transmembrane region" description="Helical" evidence="1">
    <location>
        <begin position="190"/>
        <end position="207"/>
    </location>
</feature>
<reference evidence="2 3" key="1">
    <citation type="submission" date="2019-03" db="EMBL/GenBank/DDBJ databases">
        <title>Genomic Encyclopedia of Type Strains, Phase IV (KMG-IV): sequencing the most valuable type-strain genomes for metagenomic binning, comparative biology and taxonomic classification.</title>
        <authorList>
            <person name="Goeker M."/>
        </authorList>
    </citation>
    <scope>NUCLEOTIDE SEQUENCE [LARGE SCALE GENOMIC DNA]</scope>
    <source>
        <strain evidence="2 3">DSM 100059</strain>
    </source>
</reference>
<keyword evidence="1" id="KW-0472">Membrane</keyword>
<evidence type="ECO:0000313" key="3">
    <source>
        <dbReference type="Proteomes" id="UP000294498"/>
    </source>
</evidence>
<keyword evidence="1" id="KW-1133">Transmembrane helix</keyword>
<sequence length="212" mass="24488">MILKIYLAVLLICFLSSLNAFRLDFPLRLKVLSVLMGITFCNETLCSVLTGPLHIRNNMPFYNVFSLLETLTFAVYFYLLLGKGWARVAIVVFFIAFPLWWGYTTFFLFGLHNWNSYVNIGETLLCLVMGVRYFVVVFTADELTTLHDNPDFWIVVGLLLYFTVQLPFGGMLNFMNGHLLRLAKAFADKYQLLNILLYTIFTYAFLCKRKSG</sequence>
<keyword evidence="3" id="KW-1185">Reference proteome</keyword>
<evidence type="ECO:0000256" key="1">
    <source>
        <dbReference type="SAM" id="Phobius"/>
    </source>
</evidence>
<feature type="transmembrane region" description="Helical" evidence="1">
    <location>
        <begin position="61"/>
        <end position="81"/>
    </location>
</feature>
<feature type="transmembrane region" description="Helical" evidence="1">
    <location>
        <begin position="88"/>
        <end position="111"/>
    </location>
</feature>
<dbReference type="RefSeq" id="WP_133994503.1">
    <property type="nucleotide sequence ID" value="NZ_SODV01000001.1"/>
</dbReference>
<accession>A0A4R8DWI1</accession>
<dbReference type="EMBL" id="SODV01000001">
    <property type="protein sequence ID" value="TDX01865.1"/>
    <property type="molecule type" value="Genomic_DNA"/>
</dbReference>
<dbReference type="Proteomes" id="UP000294498">
    <property type="component" value="Unassembled WGS sequence"/>
</dbReference>
<keyword evidence="1" id="KW-0812">Transmembrane</keyword>
<proteinExistence type="predicted"/>
<comment type="caution">
    <text evidence="2">The sequence shown here is derived from an EMBL/GenBank/DDBJ whole genome shotgun (WGS) entry which is preliminary data.</text>
</comment>
<dbReference type="AlphaFoldDB" id="A0A4R8DWI1"/>
<protein>
    <submittedName>
        <fullName evidence="2">Uncharacterized protein</fullName>
    </submittedName>
</protein>
<feature type="transmembrane region" description="Helical" evidence="1">
    <location>
        <begin position="152"/>
        <end position="170"/>
    </location>
</feature>
<name>A0A4R8DWI1_9BACT</name>
<dbReference type="OrthoDB" id="651989at2"/>